<dbReference type="Pfam" id="PF16156">
    <property type="entry name" value="DUF4864"/>
    <property type="match status" value="1"/>
</dbReference>
<comment type="caution">
    <text evidence="2">The sequence shown here is derived from an EMBL/GenBank/DDBJ whole genome shotgun (WGS) entry which is preliminary data.</text>
</comment>
<dbReference type="InterPro" id="IPR032347">
    <property type="entry name" value="DUF4864"/>
</dbReference>
<keyword evidence="1" id="KW-0732">Signal</keyword>
<dbReference type="Proteomes" id="UP000477083">
    <property type="component" value="Unassembled WGS sequence"/>
</dbReference>
<gene>
    <name evidence="2" type="ORF">GS660_09975</name>
</gene>
<evidence type="ECO:0000313" key="3">
    <source>
        <dbReference type="Proteomes" id="UP000477083"/>
    </source>
</evidence>
<feature type="signal peptide" evidence="1">
    <location>
        <begin position="1"/>
        <end position="20"/>
    </location>
</feature>
<accession>A0A6L8VGF5</accession>
<feature type="chain" id="PRO_5026912533" evidence="1">
    <location>
        <begin position="21"/>
        <end position="138"/>
    </location>
</feature>
<proteinExistence type="predicted"/>
<dbReference type="RefSeq" id="WP_161345953.1">
    <property type="nucleotide sequence ID" value="NZ_BMGW01000005.1"/>
</dbReference>
<dbReference type="OrthoDB" id="9130422at2"/>
<keyword evidence="3" id="KW-1185">Reference proteome</keyword>
<reference evidence="2 3" key="1">
    <citation type="submission" date="2020-01" db="EMBL/GenBank/DDBJ databases">
        <title>Frigidibacter albus SP32T (=CGMCC 1.13995T).</title>
        <authorList>
            <person name="Liao X."/>
        </authorList>
    </citation>
    <scope>NUCLEOTIDE SEQUENCE [LARGE SCALE GENOMIC DNA]</scope>
    <source>
        <strain evidence="2 3">SP32</strain>
    </source>
</reference>
<dbReference type="EMBL" id="WWNR01000005">
    <property type="protein sequence ID" value="MZQ89417.1"/>
    <property type="molecule type" value="Genomic_DNA"/>
</dbReference>
<sequence length="138" mass="14974">MRCTVLAFGLALFCWAPAAAQETTVTADAGIRAVIEAQMQAFRAGDTGAAFSHASPMIQRMFGGVDGFERMVSGQYPMIWQPGDVRFLGLRQERGLPMQRILLKDSGGALHLFDYEMTESGGVWRINGVFPVEGETGA</sequence>
<protein>
    <submittedName>
        <fullName evidence="2">DUF4864 domain-containing protein</fullName>
    </submittedName>
</protein>
<dbReference type="AlphaFoldDB" id="A0A6L8VGF5"/>
<name>A0A6L8VGF5_9RHOB</name>
<organism evidence="2 3">
    <name type="scientific">Frigidibacter albus</name>
    <dbReference type="NCBI Taxonomy" id="1465486"/>
    <lineage>
        <taxon>Bacteria</taxon>
        <taxon>Pseudomonadati</taxon>
        <taxon>Pseudomonadota</taxon>
        <taxon>Alphaproteobacteria</taxon>
        <taxon>Rhodobacterales</taxon>
        <taxon>Paracoccaceae</taxon>
        <taxon>Frigidibacter</taxon>
    </lineage>
</organism>
<evidence type="ECO:0000256" key="1">
    <source>
        <dbReference type="SAM" id="SignalP"/>
    </source>
</evidence>
<evidence type="ECO:0000313" key="2">
    <source>
        <dbReference type="EMBL" id="MZQ89417.1"/>
    </source>
</evidence>